<evidence type="ECO:0000256" key="10">
    <source>
        <dbReference type="ARBA" id="ARBA00023114"/>
    </source>
</evidence>
<dbReference type="GO" id="GO:0009279">
    <property type="term" value="C:cell outer membrane"/>
    <property type="evidence" value="ECO:0007669"/>
    <property type="project" value="UniProtKB-SubCell"/>
</dbReference>
<dbReference type="PANTHER" id="PTHR33619:SF3">
    <property type="entry name" value="POLYSACCHARIDE EXPORT PROTEIN GFCE-RELATED"/>
    <property type="match status" value="1"/>
</dbReference>
<dbReference type="GO" id="GO:0046930">
    <property type="term" value="C:pore complex"/>
    <property type="evidence" value="ECO:0007669"/>
    <property type="project" value="UniProtKB-KW"/>
</dbReference>
<proteinExistence type="inferred from homology"/>
<dbReference type="Proteomes" id="UP000094849">
    <property type="component" value="Unassembled WGS sequence"/>
</dbReference>
<keyword evidence="4" id="KW-1134">Transmembrane beta strand</keyword>
<dbReference type="PANTHER" id="PTHR33619">
    <property type="entry name" value="POLYSACCHARIDE EXPORT PROTEIN GFCE-RELATED"/>
    <property type="match status" value="1"/>
</dbReference>
<keyword evidence="12" id="KW-0564">Palmitate</keyword>
<evidence type="ECO:0000256" key="14">
    <source>
        <dbReference type="ARBA" id="ARBA00023288"/>
    </source>
</evidence>
<keyword evidence="3" id="KW-0813">Transport</keyword>
<comment type="caution">
    <text evidence="18">The sequence shown here is derived from an EMBL/GenBank/DDBJ whole genome shotgun (WGS) entry which is preliminary data.</text>
</comment>
<reference evidence="18 19" key="1">
    <citation type="submission" date="2016-03" db="EMBL/GenBank/DDBJ databases">
        <title>Chemosynthetic sulphur-oxidizing symbionts of marine invertebrate animals are capable of nitrogen fixation.</title>
        <authorList>
            <person name="Petersen J.M."/>
            <person name="Kemper A."/>
            <person name="Gruber-Vodicka H."/>
            <person name="Cardini U."/>
            <person name="Geest Mvander."/>
            <person name="Kleiner M."/>
            <person name="Bulgheresi S."/>
            <person name="Fussmann M."/>
            <person name="Herbold C."/>
            <person name="Seah B.K.B."/>
            <person name="Antony C.Paul."/>
            <person name="Liu D."/>
            <person name="Belitz A."/>
            <person name="Weber M."/>
        </authorList>
    </citation>
    <scope>NUCLEOTIDE SEQUENCE [LARGE SCALE GENOMIC DNA]</scope>
    <source>
        <strain evidence="18">G_D</strain>
    </source>
</reference>
<dbReference type="EMBL" id="LVJZ01000003">
    <property type="protein sequence ID" value="ODB98155.1"/>
    <property type="molecule type" value="Genomic_DNA"/>
</dbReference>
<accession>A0A1E2UUD2</accession>
<keyword evidence="5" id="KW-0762">Sugar transport</keyword>
<dbReference type="STRING" id="1818881.A3196_16165"/>
<feature type="signal peptide" evidence="15">
    <location>
        <begin position="1"/>
        <end position="32"/>
    </location>
</feature>
<evidence type="ECO:0000256" key="2">
    <source>
        <dbReference type="ARBA" id="ARBA00009450"/>
    </source>
</evidence>
<keyword evidence="6" id="KW-0812">Transmembrane</keyword>
<evidence type="ECO:0000256" key="13">
    <source>
        <dbReference type="ARBA" id="ARBA00023237"/>
    </source>
</evidence>
<name>A0A1E2UUD2_9GAMM</name>
<keyword evidence="11" id="KW-0472">Membrane</keyword>
<evidence type="ECO:0000256" key="15">
    <source>
        <dbReference type="SAM" id="SignalP"/>
    </source>
</evidence>
<keyword evidence="9" id="KW-0406">Ion transport</keyword>
<evidence type="ECO:0000256" key="4">
    <source>
        <dbReference type="ARBA" id="ARBA00022452"/>
    </source>
</evidence>
<dbReference type="InterPro" id="IPR054765">
    <property type="entry name" value="SLBB_dom"/>
</dbReference>
<evidence type="ECO:0000259" key="16">
    <source>
        <dbReference type="Pfam" id="PF02563"/>
    </source>
</evidence>
<dbReference type="GO" id="GO:0015288">
    <property type="term" value="F:porin activity"/>
    <property type="evidence" value="ECO:0007669"/>
    <property type="project" value="UniProtKB-KW"/>
</dbReference>
<evidence type="ECO:0000256" key="8">
    <source>
        <dbReference type="ARBA" id="ARBA00023047"/>
    </source>
</evidence>
<evidence type="ECO:0000256" key="6">
    <source>
        <dbReference type="ARBA" id="ARBA00022692"/>
    </source>
</evidence>
<dbReference type="GO" id="GO:0006811">
    <property type="term" value="P:monoatomic ion transport"/>
    <property type="evidence" value="ECO:0007669"/>
    <property type="project" value="UniProtKB-KW"/>
</dbReference>
<evidence type="ECO:0000256" key="3">
    <source>
        <dbReference type="ARBA" id="ARBA00022448"/>
    </source>
</evidence>
<evidence type="ECO:0000256" key="1">
    <source>
        <dbReference type="ARBA" id="ARBA00004571"/>
    </source>
</evidence>
<sequence>MLSVDYMKITSFIAAIGLMLLTACSSTPEMNAANSAGGGSTGTASPSSPLYLIGPGDTLNVFVWGDQELTTDVVVRPDGLITTPLVEDLQASGKTPTELARNLEARLSKFVKNPKVTVSVRQFVGRYTEQVRVVGQASQPQSLPFREGMTLLDVIIEVGGLTEFASGNSATIVRKIDGKTSQYRVRLDDLIRDGDISANVRMMPGDVLIIPETWF</sequence>
<keyword evidence="14" id="KW-0449">Lipoprotein</keyword>
<evidence type="ECO:0000256" key="12">
    <source>
        <dbReference type="ARBA" id="ARBA00023139"/>
    </source>
</evidence>
<dbReference type="InterPro" id="IPR049712">
    <property type="entry name" value="Poly_export"/>
</dbReference>
<keyword evidence="19" id="KW-1185">Reference proteome</keyword>
<evidence type="ECO:0000313" key="18">
    <source>
        <dbReference type="EMBL" id="ODB98155.1"/>
    </source>
</evidence>
<evidence type="ECO:0000256" key="11">
    <source>
        <dbReference type="ARBA" id="ARBA00023136"/>
    </source>
</evidence>
<evidence type="ECO:0000256" key="5">
    <source>
        <dbReference type="ARBA" id="ARBA00022597"/>
    </source>
</evidence>
<evidence type="ECO:0000256" key="9">
    <source>
        <dbReference type="ARBA" id="ARBA00023065"/>
    </source>
</evidence>
<evidence type="ECO:0000313" key="19">
    <source>
        <dbReference type="Proteomes" id="UP000094849"/>
    </source>
</evidence>
<protein>
    <submittedName>
        <fullName evidence="18">Sugar ABC transporter substrate-binding protein</fullName>
    </submittedName>
</protein>
<gene>
    <name evidence="18" type="ORF">A3196_16165</name>
</gene>
<comment type="subcellular location">
    <subcellularLocation>
        <location evidence="1">Cell outer membrane</location>
        <topology evidence="1">Multi-pass membrane protein</topology>
    </subcellularLocation>
</comment>
<dbReference type="Gene3D" id="3.10.560.10">
    <property type="entry name" value="Outer membrane lipoprotein wza domain like"/>
    <property type="match status" value="1"/>
</dbReference>
<dbReference type="Pfam" id="PF22461">
    <property type="entry name" value="SLBB_2"/>
    <property type="match status" value="1"/>
</dbReference>
<keyword evidence="10" id="KW-0626">Porin</keyword>
<keyword evidence="7 15" id="KW-0732">Signal</keyword>
<evidence type="ECO:0000256" key="7">
    <source>
        <dbReference type="ARBA" id="ARBA00022729"/>
    </source>
</evidence>
<comment type="similarity">
    <text evidence="2">Belongs to the BexD/CtrA/VexA family.</text>
</comment>
<dbReference type="AlphaFoldDB" id="A0A1E2UUD2"/>
<feature type="domain" description="Polysaccharide export protein N-terminal" evidence="16">
    <location>
        <begin position="46"/>
        <end position="120"/>
    </location>
</feature>
<keyword evidence="8" id="KW-0625">Polysaccharide transport</keyword>
<dbReference type="NCBIfam" id="TIGR03027">
    <property type="entry name" value="pepcterm_export"/>
    <property type="match status" value="1"/>
</dbReference>
<feature type="chain" id="PRO_5009119216" evidence="15">
    <location>
        <begin position="33"/>
        <end position="215"/>
    </location>
</feature>
<keyword evidence="13" id="KW-0998">Cell outer membrane</keyword>
<feature type="domain" description="SLBB" evidence="17">
    <location>
        <begin position="130"/>
        <end position="210"/>
    </location>
</feature>
<dbReference type="InterPro" id="IPR017477">
    <property type="entry name" value="PEP-CTERM_polysacc_export"/>
</dbReference>
<dbReference type="InterPro" id="IPR003715">
    <property type="entry name" value="Poly_export_N"/>
</dbReference>
<evidence type="ECO:0000259" key="17">
    <source>
        <dbReference type="Pfam" id="PF22461"/>
    </source>
</evidence>
<dbReference type="GO" id="GO:0015159">
    <property type="term" value="F:polysaccharide transmembrane transporter activity"/>
    <property type="evidence" value="ECO:0007669"/>
    <property type="project" value="InterPro"/>
</dbReference>
<dbReference type="Gene3D" id="3.30.1950.10">
    <property type="entry name" value="wza like domain"/>
    <property type="match status" value="1"/>
</dbReference>
<dbReference type="Pfam" id="PF02563">
    <property type="entry name" value="Poly_export"/>
    <property type="match status" value="1"/>
</dbReference>
<organism evidence="18 19">
    <name type="scientific">Candidatus Thiodiazotropha endoloripes</name>
    <dbReference type="NCBI Taxonomy" id="1818881"/>
    <lineage>
        <taxon>Bacteria</taxon>
        <taxon>Pseudomonadati</taxon>
        <taxon>Pseudomonadota</taxon>
        <taxon>Gammaproteobacteria</taxon>
        <taxon>Chromatiales</taxon>
        <taxon>Sedimenticolaceae</taxon>
        <taxon>Candidatus Thiodiazotropha</taxon>
    </lineage>
</organism>